<sequence length="998" mass="113380">MARLLFDKRDDYLLNIVNDVLTRDKSRKGVRNLVLPYLHPHGIKEMAESKGLRIAFAVIHLLESLEAGGVDDRLSALRSLREEILGAAGGSLPINTARVLLTIMKELVRAHGNERRQLELAHDFRTAATGNPRIIRNQLRRYHLLEMPEEWNQATFDDHVHDVNTKGRKTSSHLIMDAWIKGIRRLRVIYYNYVEAKFAVELLEAASIMGITVRIGIEFYTRIHNRYAQLIWVPRGFPDTQSFLCFLADNQVAAFMSEGKAVSRYQQRYVWEVLQVFNDRHRHALRKAYGCDLQPIDPDEFAAFVGAGQPSIVHLGEFIHKKMLDTLKGCVASMRERYPSADPTRRLEMEGLVDEMNRLDSEALIEKYLHPSKNPEIPDPAIPVDSSDLPSLLKLPAPELISRLARLHSAYRVTLNLSNLRVEDVLELLYDCEGAITRLEIFNLKDYSEGKTAHIPQIHELQQAVNDGNVMHLKGMIRAMIGRLKAGSGNRERIEKLTMILHDISALKDAYRGTPLKARIGSDSTGRAPRVHGMGLAVEQTLPLRARREITRPSAATRMMIPIRVEVFRRSTFIPRGNPSTRKQVFFRLMRVLPGLNLLFEKRLNDWVIQEQSIHMESPGNIVTLGGIQKAGDNGLTLNPPEKMQGRPRLSWRYLNTGVKNALKVLIGFIPAFLTFYLTKDWWLLAYFGAVIWFGITGLRNVLQSVLGGGGIRRSPLLRWNDYLSWERITDSLLYTGFSVPLLDYVVKTLVLDRAFGINTTTNPIALYACIALANGLYLSSHNLFRGLPKSAVFGNFFRTLLSIPIAIAVNATAGRLLTLFGYTAVDLILQKWAAIISKLASDLVAGLIEGTVDRYQNIQMRWRDYRTKIAQMFDVYAQLELLLPEKDGLDLLRASEESGEQLKGEVADLYRIIVINSLDLLYFWMYQPRARTAFKAILENMPPEERSILLNTQFVLQNQRQISLLFVDGLVGKNFSRALAFYLDRSTEYLAALKRSL</sequence>
<reference evidence="2" key="1">
    <citation type="submission" date="2018-07" db="EMBL/GenBank/DDBJ databases">
        <authorList>
            <consortium name="Genoscope - CEA"/>
            <person name="William W."/>
        </authorList>
    </citation>
    <scope>NUCLEOTIDE SEQUENCE</scope>
    <source>
        <strain evidence="2">IK1</strain>
    </source>
</reference>
<feature type="transmembrane region" description="Helical" evidence="1">
    <location>
        <begin position="684"/>
        <end position="703"/>
    </location>
</feature>
<gene>
    <name evidence="2" type="ORF">TRIP_B50405</name>
</gene>
<proteinExistence type="predicted"/>
<dbReference type="EMBL" id="UPXX01000032">
    <property type="protein sequence ID" value="VBB47610.1"/>
    <property type="molecule type" value="Genomic_DNA"/>
</dbReference>
<name>A0A653AHR9_UNCDX</name>
<organism evidence="2">
    <name type="scientific">Uncultured Desulfatiglans sp</name>
    <dbReference type="NCBI Taxonomy" id="1748965"/>
    <lineage>
        <taxon>Bacteria</taxon>
        <taxon>Pseudomonadati</taxon>
        <taxon>Thermodesulfobacteriota</taxon>
        <taxon>Desulfobacteria</taxon>
        <taxon>Desulfatiglandales</taxon>
        <taxon>Desulfatiglandaceae</taxon>
        <taxon>Desulfatiglans</taxon>
        <taxon>environmental samples</taxon>
    </lineage>
</organism>
<keyword evidence="1" id="KW-1133">Transmembrane helix</keyword>
<evidence type="ECO:0000256" key="1">
    <source>
        <dbReference type="SAM" id="Phobius"/>
    </source>
</evidence>
<evidence type="ECO:0000313" key="2">
    <source>
        <dbReference type="EMBL" id="VBB47610.1"/>
    </source>
</evidence>
<dbReference type="AlphaFoldDB" id="A0A653AHR9"/>
<keyword evidence="1" id="KW-0472">Membrane</keyword>
<keyword evidence="1" id="KW-0812">Transmembrane</keyword>
<accession>A0A653AHR9</accession>
<protein>
    <submittedName>
        <fullName evidence="2">Uncharacterized protein</fullName>
    </submittedName>
</protein>